<dbReference type="OrthoDB" id="2505980at2759"/>
<keyword evidence="2" id="KW-1185">Reference proteome</keyword>
<evidence type="ECO:0000313" key="2">
    <source>
        <dbReference type="Proteomes" id="UP000324748"/>
    </source>
</evidence>
<sequence length="107" mass="12245">MSKKTITTVIDVKIQTARATHYRCTNESGVSLKVVSRTQGWAPEESVIRSDFEFFLEHILLPSMNPFPGPRSVLVMDNAQIHHYGRIEEMWRPEVASCYISQHTLPT</sequence>
<name>A0A5B0MXP5_PUCGR</name>
<evidence type="ECO:0008006" key="3">
    <source>
        <dbReference type="Google" id="ProtNLM"/>
    </source>
</evidence>
<accession>A0A5B0MXP5</accession>
<dbReference type="PANTHER" id="PTHR46564">
    <property type="entry name" value="TRANSPOSASE"/>
    <property type="match status" value="1"/>
</dbReference>
<dbReference type="PANTHER" id="PTHR46564:SF1">
    <property type="entry name" value="TRANSPOSASE"/>
    <property type="match status" value="1"/>
</dbReference>
<gene>
    <name evidence="1" type="ORF">PGT21_000764</name>
</gene>
<protein>
    <recommendedName>
        <fullName evidence="3">Tc1-like transposase DDE domain-containing protein</fullName>
    </recommendedName>
</protein>
<evidence type="ECO:0000313" key="1">
    <source>
        <dbReference type="EMBL" id="KAA1081761.1"/>
    </source>
</evidence>
<dbReference type="EMBL" id="VSWC01000126">
    <property type="protein sequence ID" value="KAA1081761.1"/>
    <property type="molecule type" value="Genomic_DNA"/>
</dbReference>
<dbReference type="Proteomes" id="UP000324748">
    <property type="component" value="Unassembled WGS sequence"/>
</dbReference>
<proteinExistence type="predicted"/>
<organism evidence="1 2">
    <name type="scientific">Puccinia graminis f. sp. tritici</name>
    <dbReference type="NCBI Taxonomy" id="56615"/>
    <lineage>
        <taxon>Eukaryota</taxon>
        <taxon>Fungi</taxon>
        <taxon>Dikarya</taxon>
        <taxon>Basidiomycota</taxon>
        <taxon>Pucciniomycotina</taxon>
        <taxon>Pucciniomycetes</taxon>
        <taxon>Pucciniales</taxon>
        <taxon>Pucciniaceae</taxon>
        <taxon>Puccinia</taxon>
    </lineage>
</organism>
<comment type="caution">
    <text evidence="1">The sequence shown here is derived from an EMBL/GenBank/DDBJ whole genome shotgun (WGS) entry which is preliminary data.</text>
</comment>
<dbReference type="AlphaFoldDB" id="A0A5B0MXP5"/>
<reference evidence="1 2" key="1">
    <citation type="submission" date="2019-05" db="EMBL/GenBank/DDBJ databases">
        <title>Emergence of the Ug99 lineage of the wheat stem rust pathogen through somatic hybridization.</title>
        <authorList>
            <person name="Li F."/>
            <person name="Upadhyaya N.M."/>
            <person name="Sperschneider J."/>
            <person name="Matny O."/>
            <person name="Nguyen-Phuc H."/>
            <person name="Mago R."/>
            <person name="Raley C."/>
            <person name="Miller M.E."/>
            <person name="Silverstein K.A.T."/>
            <person name="Henningsen E."/>
            <person name="Hirsch C.D."/>
            <person name="Visser B."/>
            <person name="Pretorius Z.A."/>
            <person name="Steffenson B.J."/>
            <person name="Schwessinger B."/>
            <person name="Dodds P.N."/>
            <person name="Figueroa M."/>
        </authorList>
    </citation>
    <scope>NUCLEOTIDE SEQUENCE [LARGE SCALE GENOMIC DNA]</scope>
    <source>
        <strain evidence="1">21-0</strain>
    </source>
</reference>